<proteinExistence type="predicted"/>
<dbReference type="EC" id="3.-.-.-" evidence="2"/>
<dbReference type="SUPFAM" id="SSF53474">
    <property type="entry name" value="alpha/beta-Hydrolases"/>
    <property type="match status" value="1"/>
</dbReference>
<dbReference type="PANTHER" id="PTHR43433:SF5">
    <property type="entry name" value="AB HYDROLASE-1 DOMAIN-CONTAINING PROTEIN"/>
    <property type="match status" value="1"/>
</dbReference>
<dbReference type="EMBL" id="CABPSP010000010">
    <property type="protein sequence ID" value="VVE69430.1"/>
    <property type="molecule type" value="Genomic_DNA"/>
</dbReference>
<dbReference type="Pfam" id="PF00561">
    <property type="entry name" value="Abhydrolase_1"/>
    <property type="match status" value="1"/>
</dbReference>
<dbReference type="InterPro" id="IPR050471">
    <property type="entry name" value="AB_hydrolase"/>
</dbReference>
<reference evidence="2 3" key="1">
    <citation type="submission" date="2019-08" db="EMBL/GenBank/DDBJ databases">
        <authorList>
            <person name="Peeters C."/>
        </authorList>
    </citation>
    <scope>NUCLEOTIDE SEQUENCE [LARGE SCALE GENOMIC DNA]</scope>
    <source>
        <strain evidence="2 3">LMG 31117</strain>
    </source>
</reference>
<dbReference type="PRINTS" id="PR00111">
    <property type="entry name" value="ABHYDROLASE"/>
</dbReference>
<dbReference type="PANTHER" id="PTHR43433">
    <property type="entry name" value="HYDROLASE, ALPHA/BETA FOLD FAMILY PROTEIN"/>
    <property type="match status" value="1"/>
</dbReference>
<evidence type="ECO:0000313" key="3">
    <source>
        <dbReference type="Proteomes" id="UP000383122"/>
    </source>
</evidence>
<protein>
    <submittedName>
        <fullName evidence="2">AB hydrolase superfamily protein YdjP</fullName>
        <ecNumber evidence="2">3.-.-.-</ecNumber>
    </submittedName>
</protein>
<accession>A0A5E5ABE3</accession>
<dbReference type="InterPro" id="IPR000073">
    <property type="entry name" value="AB_hydrolase_1"/>
</dbReference>
<evidence type="ECO:0000313" key="2">
    <source>
        <dbReference type="EMBL" id="VVE69430.1"/>
    </source>
</evidence>
<name>A0A5E5ABE3_9BURK</name>
<sequence>MPYLNHHDSWLYYEVHGNGPPVVLLHGVGGNHASWFHQVAAWRSEFTVILIDARGFGKSTDAEVAGRSEFTNDLVAVLDELDLQRVAFVAQSMGAGTAIDFTCRFPERVSSLLIVDSLVGIQLPEPIASQMSEVQRAAGGLSQAERVLGKSYLSESPAMTELYLQIAGFNTYTVKTLNGVQTSYSPQQIAASGARIGFVVGDEDVLFPASIVSDVCKHFPRAELITLHGAGHSAYFERPDAFNARVGAWLRKGLAAT</sequence>
<feature type="domain" description="AB hydrolase-1" evidence="1">
    <location>
        <begin position="20"/>
        <end position="122"/>
    </location>
</feature>
<dbReference type="InterPro" id="IPR029058">
    <property type="entry name" value="AB_hydrolase_fold"/>
</dbReference>
<dbReference type="RefSeq" id="WP_174990998.1">
    <property type="nucleotide sequence ID" value="NZ_CABPSP010000010.1"/>
</dbReference>
<dbReference type="GO" id="GO:0016787">
    <property type="term" value="F:hydrolase activity"/>
    <property type="evidence" value="ECO:0007669"/>
    <property type="project" value="UniProtKB-KW"/>
</dbReference>
<evidence type="ECO:0000259" key="1">
    <source>
        <dbReference type="Pfam" id="PF00561"/>
    </source>
</evidence>
<keyword evidence="3" id="KW-1185">Reference proteome</keyword>
<keyword evidence="2" id="KW-0378">Hydrolase</keyword>
<dbReference type="Proteomes" id="UP000383122">
    <property type="component" value="Unassembled WGS sequence"/>
</dbReference>
<dbReference type="Gene3D" id="3.40.50.1820">
    <property type="entry name" value="alpha/beta hydrolase"/>
    <property type="match status" value="1"/>
</dbReference>
<organism evidence="2 3">
    <name type="scientific">Pandoraea anapnoica</name>
    <dbReference type="NCBI Taxonomy" id="2508301"/>
    <lineage>
        <taxon>Bacteria</taxon>
        <taxon>Pseudomonadati</taxon>
        <taxon>Pseudomonadota</taxon>
        <taxon>Betaproteobacteria</taxon>
        <taxon>Burkholderiales</taxon>
        <taxon>Burkholderiaceae</taxon>
        <taxon>Pandoraea</taxon>
    </lineage>
</organism>
<gene>
    <name evidence="2" type="primary">ydjP</name>
    <name evidence="2" type="ORF">PAN31117_03319</name>
</gene>
<dbReference type="AlphaFoldDB" id="A0A5E5ABE3"/>